<dbReference type="InterPro" id="IPR032675">
    <property type="entry name" value="LRR_dom_sf"/>
</dbReference>
<evidence type="ECO:0000313" key="1">
    <source>
        <dbReference type="EMBL" id="KAF9467596.1"/>
    </source>
</evidence>
<sequence length="501" mass="57426">MALDLPVELWLHILELLPKHYLRKMMGINRTLFELATNDMYQEIRFIDDGKEMVRIFDQLKYPHISRRVRHLYIRPGFFSRMDSVNLVQVKPKERPRGNGWKKLLCFSVDILTKSSRRKKYLGSRERDILAVAQDTLVHFQRVEELSIVLYDLLPPPTFPNFVREIWINLGPKLHRLNIDATLVKLPLIFDPNMAHHLPNLMELDIRLSVSRFPYVPQRTSLVRQTILPFILSLKGTLESLSLSSAEISDLSPLFHGLGYFPHLRKLDLRVVMNCLTLSDPAALTSFITLHKDNLQELSMRAHHHTPLNNPSDVSYETWITKTLPQIKFPALVSLTVGLHAGYHSSRTIIPQLSSKKLPSLVFVTLKDAPLSHDDVKTVLEHAGEFLPWQTLRLNLTQLTPLLIDTLAAGLPHLAELDMTCGQVSADLDPSPYFSRPHLFKQEMDSRTYPGWSLRRLRIAVISYECGQPHVDLNYMSYVAHCLPLAVSFLVDDSCFCKVVG</sequence>
<comment type="caution">
    <text evidence="1">The sequence shown here is derived from an EMBL/GenBank/DDBJ whole genome shotgun (WGS) entry which is preliminary data.</text>
</comment>
<keyword evidence="2" id="KW-1185">Reference proteome</keyword>
<dbReference type="Proteomes" id="UP000807353">
    <property type="component" value="Unassembled WGS sequence"/>
</dbReference>
<gene>
    <name evidence="1" type="ORF">BDZ94DRAFT_968545</name>
</gene>
<dbReference type="AlphaFoldDB" id="A0A9P5YGU3"/>
<protein>
    <recommendedName>
        <fullName evidence="3">F-box domain-containing protein</fullName>
    </recommendedName>
</protein>
<evidence type="ECO:0008006" key="3">
    <source>
        <dbReference type="Google" id="ProtNLM"/>
    </source>
</evidence>
<organism evidence="1 2">
    <name type="scientific">Collybia nuda</name>
    <dbReference type="NCBI Taxonomy" id="64659"/>
    <lineage>
        <taxon>Eukaryota</taxon>
        <taxon>Fungi</taxon>
        <taxon>Dikarya</taxon>
        <taxon>Basidiomycota</taxon>
        <taxon>Agaricomycotina</taxon>
        <taxon>Agaricomycetes</taxon>
        <taxon>Agaricomycetidae</taxon>
        <taxon>Agaricales</taxon>
        <taxon>Tricholomatineae</taxon>
        <taxon>Clitocybaceae</taxon>
        <taxon>Collybia</taxon>
    </lineage>
</organism>
<dbReference type="EMBL" id="MU150236">
    <property type="protein sequence ID" value="KAF9467596.1"/>
    <property type="molecule type" value="Genomic_DNA"/>
</dbReference>
<dbReference type="OrthoDB" id="3049838at2759"/>
<evidence type="ECO:0000313" key="2">
    <source>
        <dbReference type="Proteomes" id="UP000807353"/>
    </source>
</evidence>
<proteinExistence type="predicted"/>
<name>A0A9P5YGU3_9AGAR</name>
<dbReference type="Gene3D" id="3.80.10.10">
    <property type="entry name" value="Ribonuclease Inhibitor"/>
    <property type="match status" value="1"/>
</dbReference>
<reference evidence="1" key="1">
    <citation type="submission" date="2020-11" db="EMBL/GenBank/DDBJ databases">
        <authorList>
            <consortium name="DOE Joint Genome Institute"/>
            <person name="Ahrendt S."/>
            <person name="Riley R."/>
            <person name="Andreopoulos W."/>
            <person name="Labutti K."/>
            <person name="Pangilinan J."/>
            <person name="Ruiz-Duenas F.J."/>
            <person name="Barrasa J.M."/>
            <person name="Sanchez-Garcia M."/>
            <person name="Camarero S."/>
            <person name="Miyauchi S."/>
            <person name="Serrano A."/>
            <person name="Linde D."/>
            <person name="Babiker R."/>
            <person name="Drula E."/>
            <person name="Ayuso-Fernandez I."/>
            <person name="Pacheco R."/>
            <person name="Padilla G."/>
            <person name="Ferreira P."/>
            <person name="Barriuso J."/>
            <person name="Kellner H."/>
            <person name="Castanera R."/>
            <person name="Alfaro M."/>
            <person name="Ramirez L."/>
            <person name="Pisabarro A.G."/>
            <person name="Kuo A."/>
            <person name="Tritt A."/>
            <person name="Lipzen A."/>
            <person name="He G."/>
            <person name="Yan M."/>
            <person name="Ng V."/>
            <person name="Cullen D."/>
            <person name="Martin F."/>
            <person name="Rosso M.-N."/>
            <person name="Henrissat B."/>
            <person name="Hibbett D."/>
            <person name="Martinez A.T."/>
            <person name="Grigoriev I.V."/>
        </authorList>
    </citation>
    <scope>NUCLEOTIDE SEQUENCE</scope>
    <source>
        <strain evidence="1">CBS 247.69</strain>
    </source>
</reference>
<accession>A0A9P5YGU3</accession>
<dbReference type="SUPFAM" id="SSF52047">
    <property type="entry name" value="RNI-like"/>
    <property type="match status" value="1"/>
</dbReference>